<accession>A0A678ZS97</accession>
<dbReference type="InterPro" id="IPR038563">
    <property type="entry name" value="Endonuclease_7_sf"/>
</dbReference>
<dbReference type="Gene3D" id="3.40.1800.10">
    <property type="entry name" value="His-Me finger endonucleases"/>
    <property type="match status" value="1"/>
</dbReference>
<keyword evidence="1" id="KW-0378">Hydrolase</keyword>
<keyword evidence="1" id="KW-0540">Nuclease</keyword>
<gene>
    <name evidence="1" type="ORF">Arno162_110</name>
</gene>
<sequence length="159" mass="18220">MLEVKVCSCCKVEKPVSEFGKDASRKDGLKHLCKYCCNVKARKYFKANHDKVREARREYYKTNPDKKREKALKNKYKIGLDKYEAMLARQGGVCAICGNLEKAYDTRYKVLRRLAVDHCHTTGVVRGLLCSACNIGIGKMRDSPELLRKAADYLESFRT</sequence>
<proteinExistence type="predicted"/>
<reference evidence="1 2" key="1">
    <citation type="submission" date="2018-12" db="EMBL/GenBank/DDBJ databases">
        <authorList>
            <person name="Shneider M.M."/>
            <person name="Kabilov M.R."/>
            <person name="Miroshnikov K.A."/>
        </authorList>
    </citation>
    <scope>NUCLEOTIDE SEQUENCE [LARGE SCALE GENOMIC DNA]</scope>
</reference>
<dbReference type="Pfam" id="PF02945">
    <property type="entry name" value="Endonuclease_7"/>
    <property type="match status" value="1"/>
</dbReference>
<dbReference type="InterPro" id="IPR044925">
    <property type="entry name" value="His-Me_finger_sf"/>
</dbReference>
<evidence type="ECO:0000313" key="1">
    <source>
        <dbReference type="EMBL" id="AZV02150.1"/>
    </source>
</evidence>
<dbReference type="Proteomes" id="UP000430872">
    <property type="component" value="Segment"/>
</dbReference>
<keyword evidence="1" id="KW-0255">Endonuclease</keyword>
<keyword evidence="2" id="KW-1185">Reference proteome</keyword>
<organism evidence="1 2">
    <name type="scientific">Pectobacterium phage Arno162</name>
    <dbReference type="NCBI Taxonomy" id="2500577"/>
    <lineage>
        <taxon>Viruses</taxon>
        <taxon>Duplodnaviria</taxon>
        <taxon>Heunggongvirae</taxon>
        <taxon>Uroviricota</taxon>
        <taxon>Caudoviricetes</taxon>
        <taxon>Andersonviridae</taxon>
        <taxon>Andersonviridae incertae sedis</taxon>
        <taxon>Arnovirus</taxon>
        <taxon>Arnovirus arno162</taxon>
    </lineage>
</organism>
<dbReference type="InterPro" id="IPR004211">
    <property type="entry name" value="Endonuclease_7"/>
</dbReference>
<name>A0A678ZS97_9CAUD</name>
<dbReference type="GO" id="GO:0004519">
    <property type="term" value="F:endonuclease activity"/>
    <property type="evidence" value="ECO:0007669"/>
    <property type="project" value="UniProtKB-KW"/>
</dbReference>
<dbReference type="SUPFAM" id="SSF54060">
    <property type="entry name" value="His-Me finger endonucleases"/>
    <property type="match status" value="1"/>
</dbReference>
<protein>
    <submittedName>
        <fullName evidence="1">Putative endonuclease VII</fullName>
    </submittedName>
</protein>
<dbReference type="EMBL" id="MK290737">
    <property type="protein sequence ID" value="AZV02150.1"/>
    <property type="molecule type" value="Genomic_DNA"/>
</dbReference>
<evidence type="ECO:0000313" key="2">
    <source>
        <dbReference type="Proteomes" id="UP000430872"/>
    </source>
</evidence>